<reference evidence="8" key="1">
    <citation type="journal article" date="2020" name="Stud. Mycol.">
        <title>101 Dothideomycetes genomes: a test case for predicting lifestyles and emergence of pathogens.</title>
        <authorList>
            <person name="Haridas S."/>
            <person name="Albert R."/>
            <person name="Binder M."/>
            <person name="Bloem J."/>
            <person name="Labutti K."/>
            <person name="Salamov A."/>
            <person name="Andreopoulos B."/>
            <person name="Baker S."/>
            <person name="Barry K."/>
            <person name="Bills G."/>
            <person name="Bluhm B."/>
            <person name="Cannon C."/>
            <person name="Castanera R."/>
            <person name="Culley D."/>
            <person name="Daum C."/>
            <person name="Ezra D."/>
            <person name="Gonzalez J."/>
            <person name="Henrissat B."/>
            <person name="Kuo A."/>
            <person name="Liang C."/>
            <person name="Lipzen A."/>
            <person name="Lutzoni F."/>
            <person name="Magnuson J."/>
            <person name="Mondo S."/>
            <person name="Nolan M."/>
            <person name="Ohm R."/>
            <person name="Pangilinan J."/>
            <person name="Park H.-J."/>
            <person name="Ramirez L."/>
            <person name="Alfaro M."/>
            <person name="Sun H."/>
            <person name="Tritt A."/>
            <person name="Yoshinaga Y."/>
            <person name="Zwiers L.-H."/>
            <person name="Turgeon B."/>
            <person name="Goodwin S."/>
            <person name="Spatafora J."/>
            <person name="Crous P."/>
            <person name="Grigoriev I."/>
        </authorList>
    </citation>
    <scope>NUCLEOTIDE SEQUENCE</scope>
    <source>
        <strain evidence="8">CBS 122367</strain>
    </source>
</reference>
<organism evidence="8 9">
    <name type="scientific">Lentithecium fluviatile CBS 122367</name>
    <dbReference type="NCBI Taxonomy" id="1168545"/>
    <lineage>
        <taxon>Eukaryota</taxon>
        <taxon>Fungi</taxon>
        <taxon>Dikarya</taxon>
        <taxon>Ascomycota</taxon>
        <taxon>Pezizomycotina</taxon>
        <taxon>Dothideomycetes</taxon>
        <taxon>Pleosporomycetidae</taxon>
        <taxon>Pleosporales</taxon>
        <taxon>Massarineae</taxon>
        <taxon>Lentitheciaceae</taxon>
        <taxon>Lentithecium</taxon>
    </lineage>
</organism>
<keyword evidence="6" id="KW-0325">Glycoprotein</keyword>
<dbReference type="PANTHER" id="PTHR23501:SF187">
    <property type="entry name" value="MAJOR FACILITATOR SUPERFAMILY (MFS) PROFILE DOMAIN-CONTAINING PROTEIN"/>
    <property type="match status" value="1"/>
</dbReference>
<feature type="non-terminal residue" evidence="8">
    <location>
        <position position="1"/>
    </location>
</feature>
<dbReference type="Proteomes" id="UP000799291">
    <property type="component" value="Unassembled WGS sequence"/>
</dbReference>
<evidence type="ECO:0008006" key="10">
    <source>
        <dbReference type="Google" id="ProtNLM"/>
    </source>
</evidence>
<comment type="subcellular location">
    <subcellularLocation>
        <location evidence="1">Membrane</location>
        <topology evidence="1">Multi-pass membrane protein</topology>
    </subcellularLocation>
</comment>
<dbReference type="EMBL" id="MU005575">
    <property type="protein sequence ID" value="KAF2687577.1"/>
    <property type="molecule type" value="Genomic_DNA"/>
</dbReference>
<evidence type="ECO:0000256" key="1">
    <source>
        <dbReference type="ARBA" id="ARBA00004141"/>
    </source>
</evidence>
<keyword evidence="3 7" id="KW-0812">Transmembrane</keyword>
<gene>
    <name evidence="8" type="ORF">K458DRAFT_469444</name>
</gene>
<dbReference type="OrthoDB" id="10021397at2759"/>
<dbReference type="GO" id="GO:0022857">
    <property type="term" value="F:transmembrane transporter activity"/>
    <property type="evidence" value="ECO:0007669"/>
    <property type="project" value="TreeGrafter"/>
</dbReference>
<name>A0A6G1JAJ1_9PLEO</name>
<evidence type="ECO:0000256" key="7">
    <source>
        <dbReference type="SAM" id="Phobius"/>
    </source>
</evidence>
<evidence type="ECO:0000256" key="3">
    <source>
        <dbReference type="ARBA" id="ARBA00022692"/>
    </source>
</evidence>
<evidence type="ECO:0000256" key="2">
    <source>
        <dbReference type="ARBA" id="ARBA00022448"/>
    </source>
</evidence>
<dbReference type="AlphaFoldDB" id="A0A6G1JAJ1"/>
<keyword evidence="9" id="KW-1185">Reference proteome</keyword>
<dbReference type="GO" id="GO:0005886">
    <property type="term" value="C:plasma membrane"/>
    <property type="evidence" value="ECO:0007669"/>
    <property type="project" value="TreeGrafter"/>
</dbReference>
<protein>
    <recommendedName>
        <fullName evidence="10">MFS general substrate transporter</fullName>
    </recommendedName>
</protein>
<evidence type="ECO:0000313" key="8">
    <source>
        <dbReference type="EMBL" id="KAF2687577.1"/>
    </source>
</evidence>
<accession>A0A6G1JAJ1</accession>
<feature type="transmembrane region" description="Helical" evidence="7">
    <location>
        <begin position="12"/>
        <end position="30"/>
    </location>
</feature>
<evidence type="ECO:0000256" key="5">
    <source>
        <dbReference type="ARBA" id="ARBA00023136"/>
    </source>
</evidence>
<keyword evidence="5 7" id="KW-0472">Membrane</keyword>
<evidence type="ECO:0000256" key="4">
    <source>
        <dbReference type="ARBA" id="ARBA00022989"/>
    </source>
</evidence>
<dbReference type="PANTHER" id="PTHR23501">
    <property type="entry name" value="MAJOR FACILITATOR SUPERFAMILY"/>
    <property type="match status" value="1"/>
</dbReference>
<dbReference type="PROSITE" id="PS51257">
    <property type="entry name" value="PROKAR_LIPOPROTEIN"/>
    <property type="match status" value="1"/>
</dbReference>
<evidence type="ECO:0000313" key="9">
    <source>
        <dbReference type="Proteomes" id="UP000799291"/>
    </source>
</evidence>
<sequence length="194" mass="21249">MLGRRLQYCKSMRWVAFAMVSIGCSLLSILESNSPRPAWVCCQVIVAVSLGVIMRSNITNVSSTLLVGDSAVGFKVFELLQNFGAIWGISLPSIIFNNLFDHYSSRIQDTALRAELEGGASYGYVNSHLLDSLTGSLQEQVISVYTDALKSMRRGSIAFAGIGFLLVFLEKRVKSVQNGRPGEDMEASGQEKQK</sequence>
<evidence type="ECO:0000256" key="6">
    <source>
        <dbReference type="ARBA" id="ARBA00023180"/>
    </source>
</evidence>
<keyword evidence="2" id="KW-0813">Transport</keyword>
<keyword evidence="4 7" id="KW-1133">Transmembrane helix</keyword>
<proteinExistence type="predicted"/>